<dbReference type="OrthoDB" id="2125027at2759"/>
<evidence type="ECO:0000256" key="1">
    <source>
        <dbReference type="ARBA" id="ARBA00004273"/>
    </source>
</evidence>
<dbReference type="GeneID" id="14492833"/>
<dbReference type="AlphaFoldDB" id="I2GVG6"/>
<dbReference type="EMBL" id="HE806316">
    <property type="protein sequence ID" value="CCH58118.1"/>
    <property type="molecule type" value="Genomic_DNA"/>
</dbReference>
<keyword evidence="9" id="KW-0472">Membrane</keyword>
<dbReference type="OMA" id="WARDHPS"/>
<comment type="function">
    <text evidence="11">Subunit e, of the mitochondrial membrane ATP synthase complex (F(1)F(0) ATP synthase or Complex V) that produces ATP from ADP in the presence of a proton gradient across the membrane which is generated by electron transport complexes of the respiratory chain. ATP synthase complex consist of a soluble F(1) head domain - the catalytic core - and a membrane F(1) domain - the membrane proton channel. These two domains are linked by a central stalk rotating inside the F(1) region and a stationary peripheral stalk. During catalysis, ATP synthesis in the catalytic domain of F(1) is coupled via a rotary mechanism of the central stalk subunits to proton translocation. In vivo, can only synthesize ATP although its ATP hydrolase activity can be activated artificially in vitro. Part of the complex F(0) domain.</text>
</comment>
<dbReference type="InterPro" id="IPR008386">
    <property type="entry name" value="ATP_synth_F0_esu_mt"/>
</dbReference>
<dbReference type="FunCoup" id="I2GVG6">
    <property type="interactions" value="128"/>
</dbReference>
<dbReference type="GO" id="GO:0042407">
    <property type="term" value="P:cristae formation"/>
    <property type="evidence" value="ECO:0007669"/>
    <property type="project" value="EnsemblFungi"/>
</dbReference>
<keyword evidence="3 11" id="KW-0813">Transport</keyword>
<gene>
    <name evidence="12" type="primary">TBLA0A03180</name>
    <name evidence="12" type="ORF">TBLA_0A03180</name>
</gene>
<dbReference type="GO" id="GO:0065003">
    <property type="term" value="P:protein-containing complex assembly"/>
    <property type="evidence" value="ECO:0007669"/>
    <property type="project" value="EnsemblFungi"/>
</dbReference>
<evidence type="ECO:0000313" key="13">
    <source>
        <dbReference type="Proteomes" id="UP000002866"/>
    </source>
</evidence>
<evidence type="ECO:0000256" key="11">
    <source>
        <dbReference type="RuleBase" id="RU367005"/>
    </source>
</evidence>
<proteinExistence type="inferred from homology"/>
<evidence type="ECO:0000256" key="5">
    <source>
        <dbReference type="ARBA" id="ARBA00022781"/>
    </source>
</evidence>
<organism evidence="12 13">
    <name type="scientific">Henningerozyma blattae (strain ATCC 34711 / CBS 6284 / DSM 70876 / NBRC 10599 / NRRL Y-10934 / UCD 77-7)</name>
    <name type="common">Yeast</name>
    <name type="synonym">Tetrapisispora blattae</name>
    <dbReference type="NCBI Taxonomy" id="1071380"/>
    <lineage>
        <taxon>Eukaryota</taxon>
        <taxon>Fungi</taxon>
        <taxon>Dikarya</taxon>
        <taxon>Ascomycota</taxon>
        <taxon>Saccharomycotina</taxon>
        <taxon>Saccharomycetes</taxon>
        <taxon>Saccharomycetales</taxon>
        <taxon>Saccharomycetaceae</taxon>
        <taxon>Henningerozyma</taxon>
    </lineage>
</organism>
<dbReference type="Proteomes" id="UP000002866">
    <property type="component" value="Chromosome 1"/>
</dbReference>
<dbReference type="GO" id="GO:0005198">
    <property type="term" value="F:structural molecule activity"/>
    <property type="evidence" value="ECO:0007669"/>
    <property type="project" value="EnsemblFungi"/>
</dbReference>
<name>I2GVG6_HENB6</name>
<keyword evidence="10 11" id="KW-0066">ATP synthesis</keyword>
<evidence type="ECO:0000256" key="9">
    <source>
        <dbReference type="ARBA" id="ARBA00023136"/>
    </source>
</evidence>
<keyword evidence="6 11" id="KW-0999">Mitochondrion inner membrane</keyword>
<evidence type="ECO:0000256" key="8">
    <source>
        <dbReference type="ARBA" id="ARBA00023128"/>
    </source>
</evidence>
<dbReference type="Pfam" id="PF05680">
    <property type="entry name" value="ATP-synt_E"/>
    <property type="match status" value="1"/>
</dbReference>
<accession>I2GVG6</accession>
<keyword evidence="13" id="KW-1185">Reference proteome</keyword>
<dbReference type="InParanoid" id="I2GVG6"/>
<evidence type="ECO:0000256" key="6">
    <source>
        <dbReference type="ARBA" id="ARBA00022792"/>
    </source>
</evidence>
<protein>
    <recommendedName>
        <fullName evidence="11">ATP synthase F(0) complex subunit e, mitochondrial</fullName>
    </recommendedName>
</protein>
<sequence length="96" mass="10980">MSSTLNVFRYTFLGFGLVAGYRYDRKLKRQAADLQEQNAYNQQLKLVEEAKLAYSKENPTEVKTNETPVDGTKFDLEDPNLDYGKVILNAVETLKN</sequence>
<dbReference type="STRING" id="1071380.I2GVG6"/>
<dbReference type="eggNOG" id="ENOG502SDS3">
    <property type="taxonomic scope" value="Eukaryota"/>
</dbReference>
<keyword evidence="7 11" id="KW-0406">Ion transport</keyword>
<evidence type="ECO:0000256" key="4">
    <source>
        <dbReference type="ARBA" id="ARBA00022547"/>
    </source>
</evidence>
<evidence type="ECO:0000256" key="3">
    <source>
        <dbReference type="ARBA" id="ARBA00022448"/>
    </source>
</evidence>
<dbReference type="GO" id="GO:0005743">
    <property type="term" value="C:mitochondrial inner membrane"/>
    <property type="evidence" value="ECO:0007669"/>
    <property type="project" value="UniProtKB-SubCell"/>
</dbReference>
<keyword evidence="8 11" id="KW-0496">Mitochondrion</keyword>
<dbReference type="GO" id="GO:0045259">
    <property type="term" value="C:proton-transporting ATP synthase complex"/>
    <property type="evidence" value="ECO:0007669"/>
    <property type="project" value="UniProtKB-UniRule"/>
</dbReference>
<comment type="similarity">
    <text evidence="2 11">Belongs to the ATPase e subunit family.</text>
</comment>
<comment type="subunit">
    <text evidence="11">F-type ATPases have 2 components, CF(1) - the catalytic core - and CF(0) - the membrane proton channel. CF(1) and CF(0) have multiple subunits.</text>
</comment>
<comment type="subcellular location">
    <subcellularLocation>
        <location evidence="1 11">Mitochondrion inner membrane</location>
    </subcellularLocation>
</comment>
<reference evidence="12 13" key="1">
    <citation type="journal article" date="2011" name="Proc. Natl. Acad. Sci. U.S.A.">
        <title>Evolutionary erosion of yeast sex chromosomes by mating-type switching accidents.</title>
        <authorList>
            <person name="Gordon J.L."/>
            <person name="Armisen D."/>
            <person name="Proux-Wera E."/>
            <person name="Oheigeartaigh S.S."/>
            <person name="Byrne K.P."/>
            <person name="Wolfe K.H."/>
        </authorList>
    </citation>
    <scope>NUCLEOTIDE SEQUENCE [LARGE SCALE GENOMIC DNA]</scope>
    <source>
        <strain evidence="13">ATCC 34711 / CBS 6284 / DSM 70876 / NBRC 10599 / NRRL Y-10934 / UCD 77-7</strain>
    </source>
</reference>
<evidence type="ECO:0000313" key="12">
    <source>
        <dbReference type="EMBL" id="CCH58118.1"/>
    </source>
</evidence>
<evidence type="ECO:0000256" key="7">
    <source>
        <dbReference type="ARBA" id="ARBA00023065"/>
    </source>
</evidence>
<keyword evidence="5 11" id="KW-0375">Hydrogen ion transport</keyword>
<dbReference type="RefSeq" id="XP_004177637.1">
    <property type="nucleotide sequence ID" value="XM_004177589.1"/>
</dbReference>
<dbReference type="KEGG" id="tbl:TBLA_0A03180"/>
<dbReference type="HOGENOM" id="CLU_159435_1_0_1"/>
<keyword evidence="4 11" id="KW-0138">CF(0)</keyword>
<evidence type="ECO:0000256" key="2">
    <source>
        <dbReference type="ARBA" id="ARBA00007333"/>
    </source>
</evidence>
<dbReference type="GO" id="GO:0046933">
    <property type="term" value="F:proton-transporting ATP synthase activity, rotational mechanism"/>
    <property type="evidence" value="ECO:0007669"/>
    <property type="project" value="EnsemblFungi"/>
</dbReference>
<evidence type="ECO:0000256" key="10">
    <source>
        <dbReference type="ARBA" id="ARBA00023310"/>
    </source>
</evidence>